<name>A0A8D0A9K4_SANLU</name>
<dbReference type="PANTHER" id="PTHR24064">
    <property type="entry name" value="SOLUTE CARRIER FAMILY 22 MEMBER"/>
    <property type="match status" value="1"/>
</dbReference>
<comment type="subcellular location">
    <subcellularLocation>
        <location evidence="1">Membrane</location>
        <topology evidence="1">Multi-pass membrane protein</topology>
    </subcellularLocation>
</comment>
<feature type="transmembrane region" description="Helical" evidence="5">
    <location>
        <begin position="321"/>
        <end position="338"/>
    </location>
</feature>
<evidence type="ECO:0000313" key="7">
    <source>
        <dbReference type="Ensembl" id="ENSSLUP00000048950.1"/>
    </source>
</evidence>
<evidence type="ECO:0000256" key="3">
    <source>
        <dbReference type="ARBA" id="ARBA00022989"/>
    </source>
</evidence>
<dbReference type="AlphaFoldDB" id="A0A8D0A9K4"/>
<sequence>MNFDEIICLIGGFGKFQKILYVWICLPQIFLAFHNLVSVFTEAVPPHLCSSSSPAAGAPASSYFNFSHLDGRPELSCTVPLNHSGAVALGDGHPAGRCQRGWEYSTETFQSTTVTEWDLVCDSANLNIMGSSIYMLGLLVGAVLFGSLADKYGRRIIILFNLAIQAVSGVGVAFAPNFYVYIALRFMVGTSVSGVTMSAFVLGIEWTGCKQRMLAALITDYFFGAGYILLAGIAYLIRDWRKLQLAISAPGFLFIFYIWVLPKSARWLIANDRKEEAWELIRKAAQMNGKPLTKDLEMLKTEVKKNHFLDLVRTPKMRKQSLIVFYLWFANVLVYYDLSLNISDFGMNIYLTQLIFGLVEMPALTITLFTLNRSRKFSQLVFLAVGGTACLLTIFIPSELSVIKTVLAMIGKFGITASLSIIYLYSVEVLTVYVCHRQNGIGMGSMCARIGGVLAPLMYLLRRISPQAPMVLCGLCPLLGSALTLLLPETANKPLPDTIEDVEGSNLRFDNTTFRPLFLVSQLCSNCL</sequence>
<evidence type="ECO:0000256" key="4">
    <source>
        <dbReference type="ARBA" id="ARBA00023136"/>
    </source>
</evidence>
<feature type="transmembrane region" description="Helical" evidence="5">
    <location>
        <begin position="20"/>
        <end position="40"/>
    </location>
</feature>
<dbReference type="PROSITE" id="PS50850">
    <property type="entry name" value="MFS"/>
    <property type="match status" value="1"/>
</dbReference>
<dbReference type="SUPFAM" id="SSF103473">
    <property type="entry name" value="MFS general substrate transporter"/>
    <property type="match status" value="1"/>
</dbReference>
<dbReference type="Ensembl" id="ENSSLUT00000050417.1">
    <property type="protein sequence ID" value="ENSSLUP00000048950.1"/>
    <property type="gene ID" value="ENSSLUG00000021392.1"/>
</dbReference>
<protein>
    <submittedName>
        <fullName evidence="7">Si:dkey-119m7.4</fullName>
    </submittedName>
</protein>
<feature type="transmembrane region" description="Helical" evidence="5">
    <location>
        <begin position="441"/>
        <end position="461"/>
    </location>
</feature>
<dbReference type="InterPro" id="IPR020846">
    <property type="entry name" value="MFS_dom"/>
</dbReference>
<feature type="transmembrane region" description="Helical" evidence="5">
    <location>
        <begin position="243"/>
        <end position="261"/>
    </location>
</feature>
<feature type="transmembrane region" description="Helical" evidence="5">
    <location>
        <begin position="156"/>
        <end position="176"/>
    </location>
</feature>
<dbReference type="InterPro" id="IPR005828">
    <property type="entry name" value="MFS_sugar_transport-like"/>
</dbReference>
<dbReference type="GO" id="GO:0022857">
    <property type="term" value="F:transmembrane transporter activity"/>
    <property type="evidence" value="ECO:0007669"/>
    <property type="project" value="InterPro"/>
</dbReference>
<keyword evidence="3 5" id="KW-1133">Transmembrane helix</keyword>
<evidence type="ECO:0000256" key="5">
    <source>
        <dbReference type="SAM" id="Phobius"/>
    </source>
</evidence>
<dbReference type="Pfam" id="PF00083">
    <property type="entry name" value="Sugar_tr"/>
    <property type="match status" value="1"/>
</dbReference>
<dbReference type="GO" id="GO:0016020">
    <property type="term" value="C:membrane"/>
    <property type="evidence" value="ECO:0007669"/>
    <property type="project" value="UniProtKB-SubCell"/>
</dbReference>
<evidence type="ECO:0000256" key="2">
    <source>
        <dbReference type="ARBA" id="ARBA00022692"/>
    </source>
</evidence>
<keyword evidence="4 5" id="KW-0472">Membrane</keyword>
<feature type="transmembrane region" description="Helical" evidence="5">
    <location>
        <begin position="182"/>
        <end position="202"/>
    </location>
</feature>
<feature type="transmembrane region" description="Helical" evidence="5">
    <location>
        <begin position="380"/>
        <end position="398"/>
    </location>
</feature>
<accession>A0A8D0A9K4</accession>
<reference evidence="7" key="2">
    <citation type="submission" date="2025-09" db="UniProtKB">
        <authorList>
            <consortium name="Ensembl"/>
        </authorList>
    </citation>
    <scope>IDENTIFICATION</scope>
</reference>
<feature type="transmembrane region" description="Helical" evidence="5">
    <location>
        <begin position="350"/>
        <end position="371"/>
    </location>
</feature>
<keyword evidence="2 5" id="KW-0812">Transmembrane</keyword>
<feature type="transmembrane region" description="Helical" evidence="5">
    <location>
        <begin position="214"/>
        <end position="237"/>
    </location>
</feature>
<dbReference type="InterPro" id="IPR036259">
    <property type="entry name" value="MFS_trans_sf"/>
</dbReference>
<keyword evidence="8" id="KW-1185">Reference proteome</keyword>
<proteinExistence type="predicted"/>
<evidence type="ECO:0000313" key="8">
    <source>
        <dbReference type="Proteomes" id="UP000694568"/>
    </source>
</evidence>
<dbReference type="Proteomes" id="UP000694568">
    <property type="component" value="Unplaced"/>
</dbReference>
<feature type="domain" description="Major facilitator superfamily (MFS) profile" evidence="6">
    <location>
        <begin position="27"/>
        <end position="492"/>
    </location>
</feature>
<evidence type="ECO:0000256" key="1">
    <source>
        <dbReference type="ARBA" id="ARBA00004141"/>
    </source>
</evidence>
<feature type="transmembrane region" description="Helical" evidence="5">
    <location>
        <begin position="128"/>
        <end position="149"/>
    </location>
</feature>
<organism evidence="7 8">
    <name type="scientific">Sander lucioperca</name>
    <name type="common">Pike-perch</name>
    <name type="synonym">Perca lucioperca</name>
    <dbReference type="NCBI Taxonomy" id="283035"/>
    <lineage>
        <taxon>Eukaryota</taxon>
        <taxon>Metazoa</taxon>
        <taxon>Chordata</taxon>
        <taxon>Craniata</taxon>
        <taxon>Vertebrata</taxon>
        <taxon>Euteleostomi</taxon>
        <taxon>Actinopterygii</taxon>
        <taxon>Neopterygii</taxon>
        <taxon>Teleostei</taxon>
        <taxon>Neoteleostei</taxon>
        <taxon>Acanthomorphata</taxon>
        <taxon>Eupercaria</taxon>
        <taxon>Perciformes</taxon>
        <taxon>Percoidei</taxon>
        <taxon>Percidae</taxon>
        <taxon>Luciopercinae</taxon>
        <taxon>Sander</taxon>
    </lineage>
</organism>
<dbReference type="Gene3D" id="1.20.1250.20">
    <property type="entry name" value="MFS general substrate transporter like domains"/>
    <property type="match status" value="1"/>
</dbReference>
<dbReference type="GeneTree" id="ENSGT00940000164843"/>
<feature type="transmembrane region" description="Helical" evidence="5">
    <location>
        <begin position="410"/>
        <end position="434"/>
    </location>
</feature>
<reference evidence="7" key="1">
    <citation type="submission" date="2025-08" db="UniProtKB">
        <authorList>
            <consortium name="Ensembl"/>
        </authorList>
    </citation>
    <scope>IDENTIFICATION</scope>
</reference>
<gene>
    <name evidence="7" type="primary">si:dkey-119m7.4</name>
</gene>
<evidence type="ECO:0000259" key="6">
    <source>
        <dbReference type="PROSITE" id="PS50850"/>
    </source>
</evidence>